<accession>A0ABQ0LRL1</accession>
<evidence type="ECO:0000313" key="1">
    <source>
        <dbReference type="EMBL" id="GAT53671.1"/>
    </source>
</evidence>
<keyword evidence="2" id="KW-1185">Reference proteome</keyword>
<protein>
    <submittedName>
        <fullName evidence="1">Uncharacterized protein</fullName>
    </submittedName>
</protein>
<reference evidence="1" key="1">
    <citation type="submission" date="2014-09" db="EMBL/GenBank/DDBJ databases">
        <title>Genome sequence of the luminous mushroom Mycena chlorophos for searching fungal bioluminescence genes.</title>
        <authorList>
            <person name="Tanaka Y."/>
            <person name="Kasuga D."/>
            <person name="Oba Y."/>
            <person name="Hase S."/>
            <person name="Sato K."/>
            <person name="Oba Y."/>
            <person name="Sakakibara Y."/>
        </authorList>
    </citation>
    <scope>NUCLEOTIDE SEQUENCE</scope>
</reference>
<organism evidence="1 2">
    <name type="scientific">Mycena chlorophos</name>
    <name type="common">Agaric fungus</name>
    <name type="synonym">Agaricus chlorophos</name>
    <dbReference type="NCBI Taxonomy" id="658473"/>
    <lineage>
        <taxon>Eukaryota</taxon>
        <taxon>Fungi</taxon>
        <taxon>Dikarya</taxon>
        <taxon>Basidiomycota</taxon>
        <taxon>Agaricomycotina</taxon>
        <taxon>Agaricomycetes</taxon>
        <taxon>Agaricomycetidae</taxon>
        <taxon>Agaricales</taxon>
        <taxon>Marasmiineae</taxon>
        <taxon>Mycenaceae</taxon>
        <taxon>Mycena</taxon>
    </lineage>
</organism>
<evidence type="ECO:0000313" key="2">
    <source>
        <dbReference type="Proteomes" id="UP000815677"/>
    </source>
</evidence>
<proteinExistence type="predicted"/>
<sequence>PGPCAEEASAEVSGSAGPNRTILLENFGVTHPVHLNLVPPPPFLLPRASSPGPERISNRVFALRPSLEPRTLSFATHIPPSLNTMSFVHDQDVRNGTIQLRFGRVPRLIPPLGTIKPLDRTRD</sequence>
<gene>
    <name evidence="1" type="ORF">MCHLO_10603</name>
</gene>
<feature type="non-terminal residue" evidence="1">
    <location>
        <position position="123"/>
    </location>
</feature>
<name>A0ABQ0LRL1_MYCCL</name>
<dbReference type="Proteomes" id="UP000815677">
    <property type="component" value="Unassembled WGS sequence"/>
</dbReference>
<feature type="non-terminal residue" evidence="1">
    <location>
        <position position="1"/>
    </location>
</feature>
<dbReference type="EMBL" id="DF848452">
    <property type="protein sequence ID" value="GAT53671.1"/>
    <property type="molecule type" value="Genomic_DNA"/>
</dbReference>